<dbReference type="InterPro" id="IPR032675">
    <property type="entry name" value="LRR_dom_sf"/>
</dbReference>
<dbReference type="SMART" id="SM00368">
    <property type="entry name" value="LRR_RI"/>
    <property type="match status" value="6"/>
</dbReference>
<dbReference type="EMBL" id="CAADRA010000149">
    <property type="protein sequence ID" value="VFT78912.1"/>
    <property type="molecule type" value="Genomic_DNA"/>
</dbReference>
<dbReference type="EMBL" id="VJMH01000149">
    <property type="protein sequence ID" value="KAF0718437.1"/>
    <property type="molecule type" value="Genomic_DNA"/>
</dbReference>
<dbReference type="GO" id="GO:0031267">
    <property type="term" value="F:small GTPase binding"/>
    <property type="evidence" value="ECO:0007669"/>
    <property type="project" value="TreeGrafter"/>
</dbReference>
<accession>A0A485K5X6</accession>
<dbReference type="InterPro" id="IPR027038">
    <property type="entry name" value="RanGap"/>
</dbReference>
<keyword evidence="2" id="KW-0433">Leucine-rich repeat</keyword>
<evidence type="ECO:0000256" key="3">
    <source>
        <dbReference type="ARBA" id="ARBA00022737"/>
    </source>
</evidence>
<proteinExistence type="predicted"/>
<dbReference type="InterPro" id="IPR001611">
    <property type="entry name" value="Leu-rich_rpt"/>
</dbReference>
<sequence length="510" mass="55282">MKRRKPTDVSAHLLRRECIEHIALYVATPSTLFSLLHALPYDVLGPPLQSLLGLSRSIAPRTLWPRLILDHALTDDQIPLVRTASTLFPSVDLGGMWDLHVLQACLPPSTELHLRQAPDDMDLDVPLHQWYQDLAADYCITRIRLCDYFGGFNVPGSFLTVLSRFRHLRHVHVLCMTALTAFEQDLLFTALCVCPIDTFRLYQSPWELTDASADHLMEWLASPRARRLGLKHCSAPPARIPALLTALAASPSLHELRLRYGTFGAAAVASIAHVPPQLDVLVLDECQLTSECMHPLVQLLTPAACNVSKLDLARNRIKDTGAAILAHALPTTMHLTSLNLAVADIGAVGGHALAAVLPRTCLETLRLGGNPMGDGAAAAIAAVLPHCARLKSLDMSKTSLTDEGTVALVSALPDAPSMRSIDLSCNWMTYVGAQHVAGIVGRCRHLAYLSVGLNPIEERGVVVLVHALAAAADMCQDLTINASIVMSEGERRRCAALAVQLHVASMVTLE</sequence>
<evidence type="ECO:0000313" key="4">
    <source>
        <dbReference type="EMBL" id="KAF0718437.1"/>
    </source>
</evidence>
<evidence type="ECO:0000313" key="5">
    <source>
        <dbReference type="EMBL" id="VFT78912.1"/>
    </source>
</evidence>
<dbReference type="AlphaFoldDB" id="A0A485K5X6"/>
<dbReference type="OrthoDB" id="76014at2759"/>
<organism evidence="5 6">
    <name type="scientific">Aphanomyces stellatus</name>
    <dbReference type="NCBI Taxonomy" id="120398"/>
    <lineage>
        <taxon>Eukaryota</taxon>
        <taxon>Sar</taxon>
        <taxon>Stramenopiles</taxon>
        <taxon>Oomycota</taxon>
        <taxon>Saprolegniomycetes</taxon>
        <taxon>Saprolegniales</taxon>
        <taxon>Verrucalvaceae</taxon>
        <taxon>Aphanomyces</taxon>
    </lineage>
</organism>
<dbReference type="PANTHER" id="PTHR24113">
    <property type="entry name" value="RAN GTPASE-ACTIVATING PROTEIN 1"/>
    <property type="match status" value="1"/>
</dbReference>
<dbReference type="Proteomes" id="UP000332933">
    <property type="component" value="Unassembled WGS sequence"/>
</dbReference>
<name>A0A485K5X6_9STRA</name>
<keyword evidence="3" id="KW-0677">Repeat</keyword>
<dbReference type="GO" id="GO:0005096">
    <property type="term" value="F:GTPase activator activity"/>
    <property type="evidence" value="ECO:0007669"/>
    <property type="project" value="UniProtKB-KW"/>
</dbReference>
<evidence type="ECO:0000313" key="6">
    <source>
        <dbReference type="Proteomes" id="UP000332933"/>
    </source>
</evidence>
<reference evidence="5 6" key="1">
    <citation type="submission" date="2019-03" db="EMBL/GenBank/DDBJ databases">
        <authorList>
            <person name="Gaulin E."/>
            <person name="Dumas B."/>
        </authorList>
    </citation>
    <scope>NUCLEOTIDE SEQUENCE [LARGE SCALE GENOMIC DNA]</scope>
    <source>
        <strain evidence="5">CBS 568.67</strain>
    </source>
</reference>
<reference evidence="4" key="2">
    <citation type="submission" date="2019-06" db="EMBL/GenBank/DDBJ databases">
        <title>Genomics analysis of Aphanomyces spp. identifies a new class of oomycete effector associated with host adaptation.</title>
        <authorList>
            <person name="Gaulin E."/>
        </authorList>
    </citation>
    <scope>NUCLEOTIDE SEQUENCE</scope>
    <source>
        <strain evidence="4">CBS 578.67</strain>
    </source>
</reference>
<dbReference type="SUPFAM" id="SSF52047">
    <property type="entry name" value="RNI-like"/>
    <property type="match status" value="1"/>
</dbReference>
<evidence type="ECO:0000256" key="2">
    <source>
        <dbReference type="ARBA" id="ARBA00022614"/>
    </source>
</evidence>
<keyword evidence="1" id="KW-0343">GTPase activation</keyword>
<gene>
    <name evidence="5" type="primary">Aste57867_1701</name>
    <name evidence="4" type="ORF">As57867_001699</name>
    <name evidence="5" type="ORF">ASTE57867_1701</name>
</gene>
<dbReference type="GO" id="GO:0005829">
    <property type="term" value="C:cytosol"/>
    <property type="evidence" value="ECO:0007669"/>
    <property type="project" value="TreeGrafter"/>
</dbReference>
<protein>
    <submittedName>
        <fullName evidence="5">Aste57867_1701 protein</fullName>
    </submittedName>
</protein>
<dbReference type="GO" id="GO:0005634">
    <property type="term" value="C:nucleus"/>
    <property type="evidence" value="ECO:0007669"/>
    <property type="project" value="TreeGrafter"/>
</dbReference>
<dbReference type="Gene3D" id="3.80.10.10">
    <property type="entry name" value="Ribonuclease Inhibitor"/>
    <property type="match status" value="1"/>
</dbReference>
<dbReference type="Pfam" id="PF13516">
    <property type="entry name" value="LRR_6"/>
    <property type="match status" value="5"/>
</dbReference>
<dbReference type="GO" id="GO:0048471">
    <property type="term" value="C:perinuclear region of cytoplasm"/>
    <property type="evidence" value="ECO:0007669"/>
    <property type="project" value="TreeGrafter"/>
</dbReference>
<keyword evidence="6" id="KW-1185">Reference proteome</keyword>
<dbReference type="PANTHER" id="PTHR24113:SF12">
    <property type="entry name" value="RAN GTPASE-ACTIVATING PROTEIN 1"/>
    <property type="match status" value="1"/>
</dbReference>
<evidence type="ECO:0000256" key="1">
    <source>
        <dbReference type="ARBA" id="ARBA00022468"/>
    </source>
</evidence>
<dbReference type="GO" id="GO:0006913">
    <property type="term" value="P:nucleocytoplasmic transport"/>
    <property type="evidence" value="ECO:0007669"/>
    <property type="project" value="TreeGrafter"/>
</dbReference>